<proteinExistence type="predicted"/>
<dbReference type="AlphaFoldDB" id="A0A409XII3"/>
<feature type="compositionally biased region" description="Acidic residues" evidence="1">
    <location>
        <begin position="497"/>
        <end position="509"/>
    </location>
</feature>
<gene>
    <name evidence="2" type="ORF">CVT25_015878</name>
</gene>
<dbReference type="InParanoid" id="A0A409XII3"/>
<feature type="region of interest" description="Disordered" evidence="1">
    <location>
        <begin position="495"/>
        <end position="574"/>
    </location>
</feature>
<dbReference type="Gene3D" id="2.60.120.260">
    <property type="entry name" value="Galactose-binding domain-like"/>
    <property type="match status" value="2"/>
</dbReference>
<dbReference type="EMBL" id="NHYD01001616">
    <property type="protein sequence ID" value="PPQ90564.1"/>
    <property type="molecule type" value="Genomic_DNA"/>
</dbReference>
<dbReference type="STRING" id="93625.A0A409XII3"/>
<evidence type="ECO:0000256" key="1">
    <source>
        <dbReference type="SAM" id="MobiDB-lite"/>
    </source>
</evidence>
<feature type="compositionally biased region" description="Low complexity" evidence="1">
    <location>
        <begin position="531"/>
        <end position="556"/>
    </location>
</feature>
<evidence type="ECO:0000313" key="2">
    <source>
        <dbReference type="EMBL" id="PPQ90564.1"/>
    </source>
</evidence>
<comment type="caution">
    <text evidence="2">The sequence shown here is derived from an EMBL/GenBank/DDBJ whole genome shotgun (WGS) entry which is preliminary data.</text>
</comment>
<evidence type="ECO:0000313" key="3">
    <source>
        <dbReference type="Proteomes" id="UP000283269"/>
    </source>
</evidence>
<sequence length="574" mass="63094">MLFGTIESTSFGKSPVSCFRIDDEPSHWEFVQEQTDVPQYQQKFFESPELALGTHILIVVISSVPSSRAHFTFDYAEYHASDISASLLSPFATPFVLSAEQKSTQTSPIVPSLLMSSSFTDSLEVSISSRNVYSKKVIQPIIKMNDRDPAISYSVNGWSYGGNSNEYQGTTRRTNKLGVSMTIPFTGSKVMLFGTIDSAALGTSPTPSFSIDNGPAQQVTLRQTESIQYQQKFYESPDLDAGSHVLMVTIVRAPTDRAHFTFDYVKFYPPDIILWHHLSTTITTRGEHAHTIPSEASSMSASSSTFESPKVLELIQETYNKIDVQHVIRLDDRNPIISYSPDCWSLGGNQNEYLGTTSRTHSVGASMHIPFTGTKIMVFGTIDALSFGKSPVSLFSIDNGRGQEFVQKQTDDFQYDKKFYESPDLTPGPHVLAVMISSAPSSRAHFTFDYAEYYPSEAMSLPPSTNASFYSATAAIESTSTSKARAYAIGKRNNSDLYDENNEKEEESLDSSASATGRGTKKVSISHFPTPSQFSLSESLSSVSSPSTPSSGRSSPTMEWCLVSGEPSADNEQF</sequence>
<protein>
    <submittedName>
        <fullName evidence="2">Uncharacterized protein</fullName>
    </submittedName>
</protein>
<reference evidence="2 3" key="1">
    <citation type="journal article" date="2018" name="Evol. Lett.">
        <title>Horizontal gene cluster transfer increased hallucinogenic mushroom diversity.</title>
        <authorList>
            <person name="Reynolds H.T."/>
            <person name="Vijayakumar V."/>
            <person name="Gluck-Thaler E."/>
            <person name="Korotkin H.B."/>
            <person name="Matheny P.B."/>
            <person name="Slot J.C."/>
        </authorList>
    </citation>
    <scope>NUCLEOTIDE SEQUENCE [LARGE SCALE GENOMIC DNA]</scope>
    <source>
        <strain evidence="2 3">2631</strain>
    </source>
</reference>
<organism evidence="2 3">
    <name type="scientific">Psilocybe cyanescens</name>
    <dbReference type="NCBI Taxonomy" id="93625"/>
    <lineage>
        <taxon>Eukaryota</taxon>
        <taxon>Fungi</taxon>
        <taxon>Dikarya</taxon>
        <taxon>Basidiomycota</taxon>
        <taxon>Agaricomycotina</taxon>
        <taxon>Agaricomycetes</taxon>
        <taxon>Agaricomycetidae</taxon>
        <taxon>Agaricales</taxon>
        <taxon>Agaricineae</taxon>
        <taxon>Strophariaceae</taxon>
        <taxon>Psilocybe</taxon>
    </lineage>
</organism>
<dbReference type="OrthoDB" id="3265734at2759"/>
<keyword evidence="3" id="KW-1185">Reference proteome</keyword>
<dbReference type="Proteomes" id="UP000283269">
    <property type="component" value="Unassembled WGS sequence"/>
</dbReference>
<name>A0A409XII3_PSICY</name>
<accession>A0A409XII3</accession>